<organism evidence="2 3">
    <name type="scientific">Posidoniimonas polymericola</name>
    <dbReference type="NCBI Taxonomy" id="2528002"/>
    <lineage>
        <taxon>Bacteria</taxon>
        <taxon>Pseudomonadati</taxon>
        <taxon>Planctomycetota</taxon>
        <taxon>Planctomycetia</taxon>
        <taxon>Pirellulales</taxon>
        <taxon>Lacipirellulaceae</taxon>
        <taxon>Posidoniimonas</taxon>
    </lineage>
</organism>
<keyword evidence="1" id="KW-0732">Signal</keyword>
<dbReference type="AlphaFoldDB" id="A0A5C5YH38"/>
<gene>
    <name evidence="2" type="ORF">Pla123a_37290</name>
</gene>
<dbReference type="Proteomes" id="UP000318478">
    <property type="component" value="Unassembled WGS sequence"/>
</dbReference>
<dbReference type="EMBL" id="SJPO01000009">
    <property type="protein sequence ID" value="TWT73835.1"/>
    <property type="molecule type" value="Genomic_DNA"/>
</dbReference>
<comment type="caution">
    <text evidence="2">The sequence shown here is derived from an EMBL/GenBank/DDBJ whole genome shotgun (WGS) entry which is preliminary data.</text>
</comment>
<dbReference type="RefSeq" id="WP_197528100.1">
    <property type="nucleotide sequence ID" value="NZ_SJPO01000009.1"/>
</dbReference>
<protein>
    <submittedName>
        <fullName evidence="2">Uncharacterized protein</fullName>
    </submittedName>
</protein>
<reference evidence="2 3" key="1">
    <citation type="submission" date="2019-02" db="EMBL/GenBank/DDBJ databases">
        <title>Deep-cultivation of Planctomycetes and their phenomic and genomic characterization uncovers novel biology.</title>
        <authorList>
            <person name="Wiegand S."/>
            <person name="Jogler M."/>
            <person name="Boedeker C."/>
            <person name="Pinto D."/>
            <person name="Vollmers J."/>
            <person name="Rivas-Marin E."/>
            <person name="Kohn T."/>
            <person name="Peeters S.H."/>
            <person name="Heuer A."/>
            <person name="Rast P."/>
            <person name="Oberbeckmann S."/>
            <person name="Bunk B."/>
            <person name="Jeske O."/>
            <person name="Meyerdierks A."/>
            <person name="Storesund J.E."/>
            <person name="Kallscheuer N."/>
            <person name="Luecker S."/>
            <person name="Lage O.M."/>
            <person name="Pohl T."/>
            <person name="Merkel B.J."/>
            <person name="Hornburger P."/>
            <person name="Mueller R.-W."/>
            <person name="Bruemmer F."/>
            <person name="Labrenz M."/>
            <person name="Spormann A.M."/>
            <person name="Op Den Camp H."/>
            <person name="Overmann J."/>
            <person name="Amann R."/>
            <person name="Jetten M.S.M."/>
            <person name="Mascher T."/>
            <person name="Medema M.H."/>
            <person name="Devos D.P."/>
            <person name="Kaster A.-K."/>
            <person name="Ovreas L."/>
            <person name="Rohde M."/>
            <person name="Galperin M.Y."/>
            <person name="Jogler C."/>
        </authorList>
    </citation>
    <scope>NUCLEOTIDE SEQUENCE [LARGE SCALE GENOMIC DNA]</scope>
    <source>
        <strain evidence="2 3">Pla123a</strain>
    </source>
</reference>
<keyword evidence="3" id="KW-1185">Reference proteome</keyword>
<sequence precursor="true">MPLVLNHVVSLRAAWLIALACLLTSANARAQQVDPSQAPRNFAPGVLTTVPPEILPGETASVHPLVELRSNQKLAWQPEYLATSQTLYEKAAHARFTRDIWCLEFSYKPLRLIWVDVPQANGRLEKKLLWYLVYSVRNTGEGLAPAAGEVNEEKAKPTEIGPVTFVPQFVLQGHDQENGRRQYRAYLDKYVPSAMEAIRRREVRGRKLLSPPQMAETPLPPAQDGDDAMWGVAIWEDVDPDLDFFSVYVQGLTNAYRWEDPDGGFQAGDPPGTGRKLVSKTLQLNFFRPGDRFLQHETEVRQGPAPGKAQLYGDGVTEGLVYRWTYR</sequence>
<proteinExistence type="predicted"/>
<feature type="chain" id="PRO_5022874794" evidence="1">
    <location>
        <begin position="31"/>
        <end position="327"/>
    </location>
</feature>
<evidence type="ECO:0000313" key="2">
    <source>
        <dbReference type="EMBL" id="TWT73835.1"/>
    </source>
</evidence>
<accession>A0A5C5YH38</accession>
<name>A0A5C5YH38_9BACT</name>
<evidence type="ECO:0000313" key="3">
    <source>
        <dbReference type="Proteomes" id="UP000318478"/>
    </source>
</evidence>
<feature type="signal peptide" evidence="1">
    <location>
        <begin position="1"/>
        <end position="30"/>
    </location>
</feature>
<evidence type="ECO:0000256" key="1">
    <source>
        <dbReference type="SAM" id="SignalP"/>
    </source>
</evidence>